<dbReference type="GO" id="GO:0005829">
    <property type="term" value="C:cytosol"/>
    <property type="evidence" value="ECO:0007669"/>
    <property type="project" value="GOC"/>
</dbReference>
<keyword evidence="8" id="KW-0472">Membrane</keyword>
<feature type="region of interest" description="Disordered" evidence="10">
    <location>
        <begin position="1"/>
        <end position="42"/>
    </location>
</feature>
<dbReference type="GO" id="GO:0006914">
    <property type="term" value="P:autophagy"/>
    <property type="evidence" value="ECO:0007669"/>
    <property type="project" value="UniProtKB-KW"/>
</dbReference>
<organism evidence="12 13">
    <name type="scientific">Schizosaccharomyces osmophilus</name>
    <dbReference type="NCBI Taxonomy" id="2545709"/>
    <lineage>
        <taxon>Eukaryota</taxon>
        <taxon>Fungi</taxon>
        <taxon>Dikarya</taxon>
        <taxon>Ascomycota</taxon>
        <taxon>Taphrinomycotina</taxon>
        <taxon>Schizosaccharomycetes</taxon>
        <taxon>Schizosaccharomycetales</taxon>
        <taxon>Schizosaccharomycetaceae</taxon>
        <taxon>Schizosaccharomyces</taxon>
    </lineage>
</organism>
<comment type="subcellular location">
    <subcellularLocation>
        <location evidence="1">Endosome membrane</location>
        <topology evidence="1">Peripheral membrane protein</topology>
    </subcellularLocation>
</comment>
<feature type="region of interest" description="Disordered" evidence="10">
    <location>
        <begin position="401"/>
        <end position="425"/>
    </location>
</feature>
<evidence type="ECO:0000259" key="11">
    <source>
        <dbReference type="PROSITE" id="PS50195"/>
    </source>
</evidence>
<feature type="coiled-coil region" evidence="9">
    <location>
        <begin position="355"/>
        <end position="382"/>
    </location>
</feature>
<keyword evidence="13" id="KW-1185">Reference proteome</keyword>
<dbReference type="RefSeq" id="XP_056038508.1">
    <property type="nucleotide sequence ID" value="XM_056182590.1"/>
</dbReference>
<evidence type="ECO:0000256" key="7">
    <source>
        <dbReference type="ARBA" id="ARBA00023121"/>
    </source>
</evidence>
<dbReference type="SUPFAM" id="SSF64268">
    <property type="entry name" value="PX domain"/>
    <property type="match status" value="1"/>
</dbReference>
<feature type="domain" description="PX" evidence="11">
    <location>
        <begin position="70"/>
        <end position="187"/>
    </location>
</feature>
<dbReference type="CDD" id="cd06867">
    <property type="entry name" value="PX_SNX41_42"/>
    <property type="match status" value="1"/>
</dbReference>
<dbReference type="GO" id="GO:0015031">
    <property type="term" value="P:protein transport"/>
    <property type="evidence" value="ECO:0007669"/>
    <property type="project" value="UniProtKB-KW"/>
</dbReference>
<evidence type="ECO:0000256" key="9">
    <source>
        <dbReference type="SAM" id="Coils"/>
    </source>
</evidence>
<dbReference type="KEGG" id="som:SOMG_03803"/>
<dbReference type="PANTHER" id="PTHR46979">
    <property type="entry name" value="SORTING NEXIN-41"/>
    <property type="match status" value="1"/>
</dbReference>
<feature type="compositionally biased region" description="Polar residues" evidence="10">
    <location>
        <begin position="28"/>
        <end position="38"/>
    </location>
</feature>
<dbReference type="Gene3D" id="3.30.1520.10">
    <property type="entry name" value="Phox-like domain"/>
    <property type="match status" value="1"/>
</dbReference>
<dbReference type="GeneID" id="80877279"/>
<dbReference type="InterPro" id="IPR027267">
    <property type="entry name" value="AH/BAR_dom_sf"/>
</dbReference>
<dbReference type="PROSITE" id="PS50195">
    <property type="entry name" value="PX"/>
    <property type="match status" value="1"/>
</dbReference>
<comment type="similarity">
    <text evidence="2">Belongs to the sorting nexin family.</text>
</comment>
<keyword evidence="6" id="KW-0072">Autophagy</keyword>
<feature type="compositionally biased region" description="Polar residues" evidence="10">
    <location>
        <begin position="10"/>
        <end position="19"/>
    </location>
</feature>
<evidence type="ECO:0000256" key="4">
    <source>
        <dbReference type="ARBA" id="ARBA00022753"/>
    </source>
</evidence>
<name>A0AAE9WDL6_9SCHI</name>
<proteinExistence type="inferred from homology"/>
<dbReference type="GO" id="GO:0042147">
    <property type="term" value="P:retrograde transport, endosome to Golgi"/>
    <property type="evidence" value="ECO:0007669"/>
    <property type="project" value="InterPro"/>
</dbReference>
<evidence type="ECO:0000256" key="1">
    <source>
        <dbReference type="ARBA" id="ARBA00004481"/>
    </source>
</evidence>
<keyword evidence="3" id="KW-0813">Transport</keyword>
<dbReference type="AlphaFoldDB" id="A0AAE9WDL6"/>
<dbReference type="Pfam" id="PF00787">
    <property type="entry name" value="PX"/>
    <property type="match status" value="1"/>
</dbReference>
<dbReference type="Proteomes" id="UP001212411">
    <property type="component" value="Chromosome 2"/>
</dbReference>
<keyword evidence="4" id="KW-0967">Endosome</keyword>
<dbReference type="SMART" id="SM00312">
    <property type="entry name" value="PX"/>
    <property type="match status" value="1"/>
</dbReference>
<dbReference type="EMBL" id="CP115612">
    <property type="protein sequence ID" value="WBW74265.1"/>
    <property type="molecule type" value="Genomic_DNA"/>
</dbReference>
<evidence type="ECO:0000313" key="13">
    <source>
        <dbReference type="Proteomes" id="UP001212411"/>
    </source>
</evidence>
<gene>
    <name evidence="12" type="primary">snx41</name>
    <name evidence="12" type="ORF">SOMG_03803</name>
</gene>
<evidence type="ECO:0000256" key="8">
    <source>
        <dbReference type="ARBA" id="ARBA00023136"/>
    </source>
</evidence>
<dbReference type="Gene3D" id="1.20.1270.60">
    <property type="entry name" value="Arfaptin homology (AH) domain/BAR domain"/>
    <property type="match status" value="2"/>
</dbReference>
<keyword evidence="7" id="KW-0446">Lipid-binding</keyword>
<dbReference type="PANTHER" id="PTHR46979:SF2">
    <property type="entry name" value="SORTING NEXIN-41"/>
    <property type="match status" value="1"/>
</dbReference>
<evidence type="ECO:0000256" key="6">
    <source>
        <dbReference type="ARBA" id="ARBA00023006"/>
    </source>
</evidence>
<keyword evidence="9" id="KW-0175">Coiled coil</keyword>
<accession>A0AAE9WDL6</accession>
<protein>
    <submittedName>
        <fullName evidence="12">PX domain sorting nexin Snx41</fullName>
    </submittedName>
</protein>
<evidence type="ECO:0000256" key="10">
    <source>
        <dbReference type="SAM" id="MobiDB-lite"/>
    </source>
</evidence>
<dbReference type="InterPro" id="IPR036871">
    <property type="entry name" value="PX_dom_sf"/>
</dbReference>
<keyword evidence="5" id="KW-0653">Protein transport</keyword>
<evidence type="ECO:0000313" key="12">
    <source>
        <dbReference type="EMBL" id="WBW74265.1"/>
    </source>
</evidence>
<sequence length="589" mass="67489">MDFFEDNNPFGDQNPNRLSESSKHSEEQSASATQQNQNENDDNIAWNLKASLEEKGRKATFWKDSNVKEDDLPSAIFITGAVKAERGNHIVYNIKVNNSEVQRRYSEFASLRVQFERLYPTCLVPVLPDKHKIMDYVFNMTKSQRTTRLLEERKRLLQSFLRRVALHPRLGKSDIFFKFLSRHVSWNDVLHSAPISLLPKDSLKVHPENPASNEYTDTYSRLPVPSKMSLPVESYDEVSRSYLSLENSLRNYSVNLQEHLSRINRGVFSISQMSLACSNLGATFNALSLSETAQLMAALEKVGQANDQTCLSGIDFIHGLVVDAIEPLSEVSKSAKSMRHIIIFRRMKYIQNVVVKDLLRKKRGLLNQLERREQQASRLQSAIEGNDGVLDDETRNLLEASKSASQSLYGPEQQRDGLNGRNRPLLSDLHENFGQALGNEHEVDEQIDSERIQEYARELANTQHQQSEVASSETSVSTVLLPRKVRDVFDQIRFAFNGLADNNVEANRHNSMGWTIESIHHLETMAELTSRDLEFVTASIGSEYERYKRIHQEDMSTVCNKFADRHIEWADRNIRAWRNIRQDLTSNVM</sequence>
<reference evidence="12 13" key="1">
    <citation type="journal article" date="2023" name="G3 (Bethesda)">
        <title>A high-quality reference genome for the fission yeast Schizosaccharomyces osmophilus.</title>
        <authorList>
            <person name="Jia G.S."/>
            <person name="Zhang W.C."/>
            <person name="Liang Y."/>
            <person name="Liu X.H."/>
            <person name="Rhind N."/>
            <person name="Pidoux A."/>
            <person name="Brysch-Herzberg M."/>
            <person name="Du L.L."/>
        </authorList>
    </citation>
    <scope>NUCLEOTIDE SEQUENCE [LARGE SCALE GENOMIC DNA]</scope>
    <source>
        <strain evidence="12 13">CBS 15793</strain>
    </source>
</reference>
<dbReference type="InterPro" id="IPR051079">
    <property type="entry name" value="Sorting_Nexin_Autophagy"/>
</dbReference>
<evidence type="ECO:0000256" key="5">
    <source>
        <dbReference type="ARBA" id="ARBA00022927"/>
    </source>
</evidence>
<evidence type="ECO:0000256" key="2">
    <source>
        <dbReference type="ARBA" id="ARBA00010883"/>
    </source>
</evidence>
<dbReference type="GO" id="GO:0010008">
    <property type="term" value="C:endosome membrane"/>
    <property type="evidence" value="ECO:0007669"/>
    <property type="project" value="UniProtKB-SubCell"/>
</dbReference>
<evidence type="ECO:0000256" key="3">
    <source>
        <dbReference type="ARBA" id="ARBA00022448"/>
    </source>
</evidence>
<dbReference type="InterPro" id="IPR044106">
    <property type="entry name" value="PX_Snx41/Atg20"/>
</dbReference>
<dbReference type="InterPro" id="IPR001683">
    <property type="entry name" value="PX_dom"/>
</dbReference>
<dbReference type="GO" id="GO:0035091">
    <property type="term" value="F:phosphatidylinositol binding"/>
    <property type="evidence" value="ECO:0007669"/>
    <property type="project" value="InterPro"/>
</dbReference>